<sequence length="123" mass="13752">MTDFQQAQTEFLQQLEQDDHVFANTLAFIEQWYDFTPSAFQNGSVANAVDQNQGSCKVFALSQLLELTKEQTLQCFGEHYRDVLATPDVDNHHNLRRVLAEGTGNITFASFPLVVKAAKASSP</sequence>
<dbReference type="AlphaFoldDB" id="A0A160TA14"/>
<organism evidence="1">
    <name type="scientific">hydrothermal vent metagenome</name>
    <dbReference type="NCBI Taxonomy" id="652676"/>
    <lineage>
        <taxon>unclassified sequences</taxon>
        <taxon>metagenomes</taxon>
        <taxon>ecological metagenomes</taxon>
    </lineage>
</organism>
<name>A0A160TA14_9ZZZZ</name>
<protein>
    <submittedName>
        <fullName evidence="1">Type III effector HopPmaJ</fullName>
    </submittedName>
</protein>
<dbReference type="EMBL" id="CZQC01000005">
    <property type="protein sequence ID" value="CUS40228.1"/>
    <property type="molecule type" value="Genomic_DNA"/>
</dbReference>
<dbReference type="Gene3D" id="3.20.160.10">
    <property type="entry name" value="vpa0580 domain like"/>
    <property type="match status" value="1"/>
</dbReference>
<gene>
    <name evidence="1" type="ORF">MGWOODY_Tha919</name>
</gene>
<dbReference type="Pfam" id="PF08888">
    <property type="entry name" value="HopJ"/>
    <property type="match status" value="1"/>
</dbReference>
<dbReference type="InterPro" id="IPR014984">
    <property type="entry name" value="HopJ"/>
</dbReference>
<accession>A0A160TA14</accession>
<reference evidence="1" key="1">
    <citation type="submission" date="2015-10" db="EMBL/GenBank/DDBJ databases">
        <authorList>
            <person name="Gilbert D.G."/>
        </authorList>
    </citation>
    <scope>NUCLEOTIDE SEQUENCE</scope>
</reference>
<proteinExistence type="predicted"/>
<evidence type="ECO:0000313" key="1">
    <source>
        <dbReference type="EMBL" id="CUS40228.1"/>
    </source>
</evidence>
<dbReference type="InterPro" id="IPR038604">
    <property type="entry name" value="HopJ_sf"/>
</dbReference>